<dbReference type="PANTHER" id="PTHR43830:SF3">
    <property type="entry name" value="PROTEIN PSP1"/>
    <property type="match status" value="1"/>
</dbReference>
<gene>
    <name evidence="3" type="ordered locus">Deba_0234</name>
</gene>
<keyword evidence="4" id="KW-1185">Reference proteome</keyword>
<evidence type="ECO:0000256" key="1">
    <source>
        <dbReference type="SAM" id="MobiDB-lite"/>
    </source>
</evidence>
<dbReference type="eggNOG" id="COG1774">
    <property type="taxonomic scope" value="Bacteria"/>
</dbReference>
<protein>
    <submittedName>
        <fullName evidence="3">PSP1 domain protein</fullName>
    </submittedName>
</protein>
<feature type="domain" description="PSP1 C-terminal" evidence="2">
    <location>
        <begin position="64"/>
        <end position="149"/>
    </location>
</feature>
<dbReference type="Proteomes" id="UP000009047">
    <property type="component" value="Chromosome"/>
</dbReference>
<accession>E1QG99</accession>
<reference evidence="3 4" key="1">
    <citation type="journal article" date="2010" name="Stand. Genomic Sci.">
        <title>Complete genome sequence of Desulfarculus baarsii type strain (2st14).</title>
        <authorList>
            <person name="Sun H."/>
            <person name="Spring S."/>
            <person name="Lapidus A."/>
            <person name="Davenport K."/>
            <person name="Del Rio T.G."/>
            <person name="Tice H."/>
            <person name="Nolan M."/>
            <person name="Copeland A."/>
            <person name="Cheng J.F."/>
            <person name="Lucas S."/>
            <person name="Tapia R."/>
            <person name="Goodwin L."/>
            <person name="Pitluck S."/>
            <person name="Ivanova N."/>
            <person name="Pagani I."/>
            <person name="Mavromatis K."/>
            <person name="Ovchinnikova G."/>
            <person name="Pati A."/>
            <person name="Chen A."/>
            <person name="Palaniappan K."/>
            <person name="Hauser L."/>
            <person name="Chang Y.J."/>
            <person name="Jeffries C.D."/>
            <person name="Detter J.C."/>
            <person name="Han C."/>
            <person name="Rohde M."/>
            <person name="Brambilla E."/>
            <person name="Goker M."/>
            <person name="Woyke T."/>
            <person name="Bristow J."/>
            <person name="Eisen J.A."/>
            <person name="Markowitz V."/>
            <person name="Hugenholtz P."/>
            <person name="Kyrpides N.C."/>
            <person name="Klenk H.P."/>
            <person name="Land M."/>
        </authorList>
    </citation>
    <scope>NUCLEOTIDE SEQUENCE [LARGE SCALE GENOMIC DNA]</scope>
    <source>
        <strain evidence="4">ATCC 33931 / DSM 2075 / LMG 7858 / VKM B-1802 / 2st14</strain>
    </source>
</reference>
<dbReference type="Pfam" id="PF04468">
    <property type="entry name" value="PSP1"/>
    <property type="match status" value="1"/>
</dbReference>
<evidence type="ECO:0000313" key="4">
    <source>
        <dbReference type="Proteomes" id="UP000009047"/>
    </source>
</evidence>
<feature type="compositionally biased region" description="Acidic residues" evidence="1">
    <location>
        <begin position="291"/>
        <end position="323"/>
    </location>
</feature>
<dbReference type="InterPro" id="IPR007557">
    <property type="entry name" value="PSP1_C"/>
</dbReference>
<dbReference type="STRING" id="644282.Deba_0234"/>
<name>E1QG99_DESB2</name>
<dbReference type="RefSeq" id="WP_013257067.1">
    <property type="nucleotide sequence ID" value="NC_014365.1"/>
</dbReference>
<dbReference type="PROSITE" id="PS51411">
    <property type="entry name" value="PSP1_C"/>
    <property type="match status" value="1"/>
</dbReference>
<dbReference type="NCBIfam" id="NF041131">
    <property type="entry name" value="RicT_YaaT_fam"/>
    <property type="match status" value="1"/>
</dbReference>
<dbReference type="AlphaFoldDB" id="E1QG99"/>
<feature type="compositionally biased region" description="Basic residues" evidence="1">
    <location>
        <begin position="385"/>
        <end position="395"/>
    </location>
</feature>
<feature type="compositionally biased region" description="Polar residues" evidence="1">
    <location>
        <begin position="366"/>
        <end position="378"/>
    </location>
</feature>
<feature type="region of interest" description="Disordered" evidence="1">
    <location>
        <begin position="269"/>
        <end position="402"/>
    </location>
</feature>
<evidence type="ECO:0000313" key="3">
    <source>
        <dbReference type="EMBL" id="ADK83611.1"/>
    </source>
</evidence>
<dbReference type="GO" id="GO:0005737">
    <property type="term" value="C:cytoplasm"/>
    <property type="evidence" value="ECO:0007669"/>
    <property type="project" value="TreeGrafter"/>
</dbReference>
<proteinExistence type="predicted"/>
<dbReference type="PANTHER" id="PTHR43830">
    <property type="entry name" value="PROTEIN PSP1"/>
    <property type="match status" value="1"/>
</dbReference>
<dbReference type="EMBL" id="CP002085">
    <property type="protein sequence ID" value="ADK83611.1"/>
    <property type="molecule type" value="Genomic_DNA"/>
</dbReference>
<dbReference type="InterPro" id="IPR047767">
    <property type="entry name" value="PSP1-like"/>
</dbReference>
<sequence length="402" mass="44592">MGKVVGVRFHPGAKIYDFDSGHYVLAVGDKVVVETELGLVLGEVARGPRVWPEQMQSADHPPLKKVHRLANEEDLAQLEQNRALEKEGMAFCRERISSQKLAMNLCKVECLFDRSKIIFYFTAETRQDFRELVRELVAKFRTRVEMRQIGVRHEAKLLGGLGGCGRELCCATFLGEFEPVSVKMAKEQNLSLNPTKISGLCGRLMCCLTYEYETYRYLRKGMPKLGKKIILADGREAKVVRQSVLERKLTVLTADGDEITMSPEELAGQLAKAQESIEGGDAPAGQTAHDEPDEHDAPEDEPEPEALADEAPADETPGDETPADEAPRGEADDVAPARTDGQNRQRRQRPRRRGDGRANGKAPQRPTANGEPNAQQPNGEGAAKRPPRPRRRRKPAKPDDQG</sequence>
<dbReference type="KEGG" id="dbr:Deba_0234"/>
<evidence type="ECO:0000259" key="2">
    <source>
        <dbReference type="PROSITE" id="PS51411"/>
    </source>
</evidence>
<dbReference type="HOGENOM" id="CLU_033149_2_3_7"/>
<organism evidence="3 4">
    <name type="scientific">Desulfarculus baarsii (strain ATCC 33931 / DSM 2075 / LMG 7858 / VKM B-1802 / 2st14)</name>
    <dbReference type="NCBI Taxonomy" id="644282"/>
    <lineage>
        <taxon>Bacteria</taxon>
        <taxon>Pseudomonadati</taxon>
        <taxon>Thermodesulfobacteriota</taxon>
        <taxon>Desulfarculia</taxon>
        <taxon>Desulfarculales</taxon>
        <taxon>Desulfarculaceae</taxon>
        <taxon>Desulfarculus</taxon>
    </lineage>
</organism>